<evidence type="ECO:0000256" key="5">
    <source>
        <dbReference type="ARBA" id="ARBA00023040"/>
    </source>
</evidence>
<dbReference type="AlphaFoldDB" id="A0A9Q1BNI3"/>
<keyword evidence="3 9" id="KW-0812">Transmembrane</keyword>
<keyword evidence="7 9" id="KW-0675">Receptor</keyword>
<evidence type="ECO:0000256" key="10">
    <source>
        <dbReference type="SAM" id="MobiDB-lite"/>
    </source>
</evidence>
<dbReference type="PRINTS" id="PR00237">
    <property type="entry name" value="GPCRRHODOPSN"/>
</dbReference>
<keyword evidence="6 11" id="KW-0472">Membrane</keyword>
<dbReference type="EMBL" id="JAIZAY010000014">
    <property type="protein sequence ID" value="KAJ8030033.1"/>
    <property type="molecule type" value="Genomic_DNA"/>
</dbReference>
<proteinExistence type="inferred from homology"/>
<reference evidence="13" key="1">
    <citation type="submission" date="2021-10" db="EMBL/GenBank/DDBJ databases">
        <title>Tropical sea cucumber genome reveals ecological adaptation and Cuvierian tubules defense mechanism.</title>
        <authorList>
            <person name="Chen T."/>
        </authorList>
    </citation>
    <scope>NUCLEOTIDE SEQUENCE</scope>
    <source>
        <strain evidence="13">Nanhai2018</strain>
        <tissue evidence="13">Muscle</tissue>
    </source>
</reference>
<keyword evidence="8 9" id="KW-0807">Transducer</keyword>
<dbReference type="SUPFAM" id="SSF81321">
    <property type="entry name" value="Family A G protein-coupled receptor-like"/>
    <property type="match status" value="1"/>
</dbReference>
<keyword evidence="2" id="KW-1003">Cell membrane</keyword>
<evidence type="ECO:0000256" key="4">
    <source>
        <dbReference type="ARBA" id="ARBA00022989"/>
    </source>
</evidence>
<feature type="region of interest" description="Disordered" evidence="10">
    <location>
        <begin position="409"/>
        <end position="429"/>
    </location>
</feature>
<evidence type="ECO:0000313" key="13">
    <source>
        <dbReference type="EMBL" id="KAJ8030033.1"/>
    </source>
</evidence>
<feature type="transmembrane region" description="Helical" evidence="11">
    <location>
        <begin position="183"/>
        <end position="206"/>
    </location>
</feature>
<comment type="caution">
    <text evidence="13">The sequence shown here is derived from an EMBL/GenBank/DDBJ whole genome shotgun (WGS) entry which is preliminary data.</text>
</comment>
<keyword evidence="4 11" id="KW-1133">Transmembrane helix</keyword>
<dbReference type="Proteomes" id="UP001152320">
    <property type="component" value="Chromosome 14"/>
</dbReference>
<keyword evidence="5 9" id="KW-0297">G-protein coupled receptor</keyword>
<feature type="transmembrane region" description="Helical" evidence="11">
    <location>
        <begin position="251"/>
        <end position="275"/>
    </location>
</feature>
<feature type="transmembrane region" description="Helical" evidence="11">
    <location>
        <begin position="135"/>
        <end position="155"/>
    </location>
</feature>
<evidence type="ECO:0000256" key="7">
    <source>
        <dbReference type="ARBA" id="ARBA00023170"/>
    </source>
</evidence>
<evidence type="ECO:0000256" key="6">
    <source>
        <dbReference type="ARBA" id="ARBA00023136"/>
    </source>
</evidence>
<dbReference type="PROSITE" id="PS00237">
    <property type="entry name" value="G_PROTEIN_RECEP_F1_1"/>
    <property type="match status" value="1"/>
</dbReference>
<evidence type="ECO:0000256" key="2">
    <source>
        <dbReference type="ARBA" id="ARBA00022475"/>
    </source>
</evidence>
<feature type="domain" description="G-protein coupled receptors family 1 profile" evidence="12">
    <location>
        <begin position="34"/>
        <end position="306"/>
    </location>
</feature>
<accession>A0A9Q1BNI3</accession>
<dbReference type="PANTHER" id="PTHR22752">
    <property type="entry name" value="G PROTEIN-COUPLED RECEPTOR"/>
    <property type="match status" value="1"/>
</dbReference>
<dbReference type="PROSITE" id="PS50262">
    <property type="entry name" value="G_PROTEIN_RECEP_F1_2"/>
    <property type="match status" value="1"/>
</dbReference>
<feature type="transmembrane region" description="Helical" evidence="11">
    <location>
        <begin position="64"/>
        <end position="86"/>
    </location>
</feature>
<comment type="similarity">
    <text evidence="9">Belongs to the G-protein coupled receptor 1 family.</text>
</comment>
<evidence type="ECO:0000256" key="8">
    <source>
        <dbReference type="ARBA" id="ARBA00023224"/>
    </source>
</evidence>
<evidence type="ECO:0000256" key="11">
    <source>
        <dbReference type="SAM" id="Phobius"/>
    </source>
</evidence>
<dbReference type="GO" id="GO:0005886">
    <property type="term" value="C:plasma membrane"/>
    <property type="evidence" value="ECO:0007669"/>
    <property type="project" value="UniProtKB-SubCell"/>
</dbReference>
<dbReference type="InterPro" id="IPR000276">
    <property type="entry name" value="GPCR_Rhodpsn"/>
</dbReference>
<evidence type="ECO:0000256" key="1">
    <source>
        <dbReference type="ARBA" id="ARBA00004651"/>
    </source>
</evidence>
<name>A0A9Q1BNI3_HOLLE</name>
<gene>
    <name evidence="13" type="ORF">HOLleu_29602</name>
</gene>
<keyword evidence="14" id="KW-1185">Reference proteome</keyword>
<evidence type="ECO:0000256" key="3">
    <source>
        <dbReference type="ARBA" id="ARBA00022692"/>
    </source>
</evidence>
<dbReference type="SMART" id="SM01381">
    <property type="entry name" value="7TM_GPCR_Srsx"/>
    <property type="match status" value="1"/>
</dbReference>
<dbReference type="Gene3D" id="1.20.1070.10">
    <property type="entry name" value="Rhodopsin 7-helix transmembrane proteins"/>
    <property type="match status" value="1"/>
</dbReference>
<sequence>MNYSNPLLETVPASSYLVFQAVFMAFIMVFTILGNIAVCYVVYRTKSIATVTGMSITSLAVADLLRGSMVLPFVITTSILGAQWTFGRSMCIVTGLFHTMLASASVMTLGVVSLDRYIAILKPLKYATIITTIRAAFILIFVWTVSALTALLPLVGWSDYIFIPWTCICVVDWRPGYSSGYPFFYLSIAFLLPLVVLVYCYFRIFIVARSQSRRVMALEVPSLDGNTLKRNTPGGITRGQRFTNMRKEKKASLTLFIVMGIFMSCVTPYCIVYLIASYRPTTNSLAAVGVTSMLSFVNSAANPMIYGILNRKFRRVFLHVMTCKGCKNVPQNPALQSDHGTASTVMVRKRLNRKDEAAENVARSSSPEGVFRLSVAATAGGTMACVLGNKINGLNHFTLKHLPTIEDVSEPHEVGKKGCKPSTEKPNTKKQLRTLTFETSENNRNPNKVCDVMVLASPMIRSIHIDRE</sequence>
<feature type="transmembrane region" description="Helical" evidence="11">
    <location>
        <begin position="287"/>
        <end position="309"/>
    </location>
</feature>
<dbReference type="CDD" id="cd00637">
    <property type="entry name" value="7tm_classA_rhodopsin-like"/>
    <property type="match status" value="1"/>
</dbReference>
<dbReference type="Pfam" id="PF00001">
    <property type="entry name" value="7tm_1"/>
    <property type="match status" value="1"/>
</dbReference>
<feature type="compositionally biased region" description="Basic and acidic residues" evidence="10">
    <location>
        <begin position="409"/>
        <end position="427"/>
    </location>
</feature>
<dbReference type="OrthoDB" id="10071887at2759"/>
<feature type="transmembrane region" description="Helical" evidence="11">
    <location>
        <begin position="20"/>
        <end position="43"/>
    </location>
</feature>
<evidence type="ECO:0000259" key="12">
    <source>
        <dbReference type="PROSITE" id="PS50262"/>
    </source>
</evidence>
<protein>
    <submittedName>
        <fullName evidence="13">Alpha-1A adrenergic receptor</fullName>
    </submittedName>
</protein>
<evidence type="ECO:0000256" key="9">
    <source>
        <dbReference type="RuleBase" id="RU000688"/>
    </source>
</evidence>
<comment type="subcellular location">
    <subcellularLocation>
        <location evidence="1">Cell membrane</location>
        <topology evidence="1">Multi-pass membrane protein</topology>
    </subcellularLocation>
</comment>
<dbReference type="PANTHER" id="PTHR22752:SF14">
    <property type="entry name" value="G-PROTEIN COUPLED RECEPTORS FAMILY 1 PROFILE DOMAIN-CONTAINING PROTEIN"/>
    <property type="match status" value="1"/>
</dbReference>
<dbReference type="GO" id="GO:0004930">
    <property type="term" value="F:G protein-coupled receptor activity"/>
    <property type="evidence" value="ECO:0007669"/>
    <property type="project" value="UniProtKB-KW"/>
</dbReference>
<dbReference type="InterPro" id="IPR017452">
    <property type="entry name" value="GPCR_Rhodpsn_7TM"/>
</dbReference>
<organism evidence="13 14">
    <name type="scientific">Holothuria leucospilota</name>
    <name type="common">Black long sea cucumber</name>
    <name type="synonym">Mertensiothuria leucospilota</name>
    <dbReference type="NCBI Taxonomy" id="206669"/>
    <lineage>
        <taxon>Eukaryota</taxon>
        <taxon>Metazoa</taxon>
        <taxon>Echinodermata</taxon>
        <taxon>Eleutherozoa</taxon>
        <taxon>Echinozoa</taxon>
        <taxon>Holothuroidea</taxon>
        <taxon>Aspidochirotacea</taxon>
        <taxon>Aspidochirotida</taxon>
        <taxon>Holothuriidae</taxon>
        <taxon>Holothuria</taxon>
    </lineage>
</organism>
<evidence type="ECO:0000313" key="14">
    <source>
        <dbReference type="Proteomes" id="UP001152320"/>
    </source>
</evidence>
<feature type="transmembrane region" description="Helical" evidence="11">
    <location>
        <begin position="92"/>
        <end position="114"/>
    </location>
</feature>